<keyword evidence="2" id="KW-1185">Reference proteome</keyword>
<reference evidence="2" key="1">
    <citation type="journal article" date="2019" name="Int. J. Syst. Evol. Microbiol.">
        <title>The Global Catalogue of Microorganisms (GCM) 10K type strain sequencing project: providing services to taxonomists for standard genome sequencing and annotation.</title>
        <authorList>
            <consortium name="The Broad Institute Genomics Platform"/>
            <consortium name="The Broad Institute Genome Sequencing Center for Infectious Disease"/>
            <person name="Wu L."/>
            <person name="Ma J."/>
        </authorList>
    </citation>
    <scope>NUCLEOTIDE SEQUENCE [LARGE SCALE GENOMIC DNA]</scope>
    <source>
        <strain evidence="2">JCM 18326</strain>
    </source>
</reference>
<evidence type="ECO:0008006" key="3">
    <source>
        <dbReference type="Google" id="ProtNLM"/>
    </source>
</evidence>
<name>A0ABP9DIU5_9BACT</name>
<dbReference type="NCBIfam" id="NF033709">
    <property type="entry name" value="PorV_fam"/>
    <property type="match status" value="1"/>
</dbReference>
<evidence type="ECO:0000313" key="1">
    <source>
        <dbReference type="EMBL" id="GAA4846445.1"/>
    </source>
</evidence>
<organism evidence="1 2">
    <name type="scientific">Algivirga pacifica</name>
    <dbReference type="NCBI Taxonomy" id="1162670"/>
    <lineage>
        <taxon>Bacteria</taxon>
        <taxon>Pseudomonadati</taxon>
        <taxon>Bacteroidota</taxon>
        <taxon>Cytophagia</taxon>
        <taxon>Cytophagales</taxon>
        <taxon>Flammeovirgaceae</taxon>
        <taxon>Algivirga</taxon>
    </lineage>
</organism>
<comment type="caution">
    <text evidence="1">The sequence shown here is derived from an EMBL/GenBank/DDBJ whole genome shotgun (WGS) entry which is preliminary data.</text>
</comment>
<proteinExistence type="predicted"/>
<dbReference type="EMBL" id="BAABJX010000053">
    <property type="protein sequence ID" value="GAA4846445.1"/>
    <property type="molecule type" value="Genomic_DNA"/>
</dbReference>
<gene>
    <name evidence="1" type="ORF">GCM10023331_34050</name>
</gene>
<dbReference type="NCBIfam" id="NF033711">
    <property type="entry name" value="T9SS_PorQ"/>
    <property type="match status" value="1"/>
</dbReference>
<protein>
    <recommendedName>
        <fullName evidence="3">Type IX secretion system protein PorQ</fullName>
    </recommendedName>
</protein>
<evidence type="ECO:0000313" key="2">
    <source>
        <dbReference type="Proteomes" id="UP001500298"/>
    </source>
</evidence>
<dbReference type="Proteomes" id="UP001500298">
    <property type="component" value="Unassembled WGS sequence"/>
</dbReference>
<sequence length="334" mass="36584">MEGVWGQSAGQQSFTFLELPASARQQALGGVNVSSQNGGGEMFWMNPALFSKESGGQVSLNYYDYYADIGQTTLAYGQSFGKSGFWSAGFQYWGYGDIMGTSSQGNTTVGYKPSSYAITLSSAHSIRMFALGANLTFAQDNFFEYSASALVLDFGGVYYHPEYDWTVGLTVENAGFILSGYTPGDGVSLPFDARLGTTFKPEGFPLRVSLTYQGLQQFDQVQEIESGQIDALGNPIQEESSFADKLSRHLVFGGEFVVGKIFNVWVSYNIQHRREMVLQNFGGVSGFAFGTKLKVKSFNLAYARGWNHSVGGTNSFSIIFDTKSLLVKKKRVID</sequence>
<accession>A0ABP9DIU5</accession>